<dbReference type="SUPFAM" id="SSF55909">
    <property type="entry name" value="Pentein"/>
    <property type="match status" value="1"/>
</dbReference>
<sequence length="311" mass="35621">MRKKQTTDTILLVRPKEFRLNEQTSTSNYFQKESSLNDLQIARNAQIEFDNFVEMLRENGVNALVLQDEGAYNTPDSIFPNNCVSFHQDVGVIYPMLAVNRRRERKLDYFRFLAEYNIHFKNQVDYSYFEVKGLFLEGTGCLILDRINKVAYCSLSPRADREVVELFAKDLGYSFVLFRATQTVDGEFKAIYHTNVMMSVGQGFAVVCMDSIRNSEEKILLEETLLQYNTEVIAISEEQMNRFCGNILQIHNSKGEPLIAMSTQAFKAFTKEQVERLNQYGKLIHSPLDGIERSGGGSARCMMAEVFHAAD</sequence>
<evidence type="ECO:0000313" key="1">
    <source>
        <dbReference type="EMBL" id="HIX54455.1"/>
    </source>
</evidence>
<protein>
    <submittedName>
        <fullName evidence="1">Amidinotransferase</fullName>
    </submittedName>
</protein>
<dbReference type="PIRSF" id="PIRSF028188">
    <property type="entry name" value="Amdntrnsf_FN0238"/>
    <property type="match status" value="1"/>
</dbReference>
<reference evidence="1" key="1">
    <citation type="journal article" date="2021" name="PeerJ">
        <title>Extensive microbial diversity within the chicken gut microbiome revealed by metagenomics and culture.</title>
        <authorList>
            <person name="Gilroy R."/>
            <person name="Ravi A."/>
            <person name="Getino M."/>
            <person name="Pursley I."/>
            <person name="Horton D.L."/>
            <person name="Alikhan N.F."/>
            <person name="Baker D."/>
            <person name="Gharbi K."/>
            <person name="Hall N."/>
            <person name="Watson M."/>
            <person name="Adriaenssens E.M."/>
            <person name="Foster-Nyarko E."/>
            <person name="Jarju S."/>
            <person name="Secka A."/>
            <person name="Antonio M."/>
            <person name="Oren A."/>
            <person name="Chaudhuri R.R."/>
            <person name="La Ragione R."/>
            <person name="Hildebrand F."/>
            <person name="Pallen M.J."/>
        </authorList>
    </citation>
    <scope>NUCLEOTIDE SEQUENCE</scope>
    <source>
        <strain evidence="1">1719</strain>
    </source>
</reference>
<gene>
    <name evidence="1" type="ORF">H9853_05465</name>
</gene>
<reference evidence="1" key="2">
    <citation type="submission" date="2021-04" db="EMBL/GenBank/DDBJ databases">
        <authorList>
            <person name="Gilroy R."/>
        </authorList>
    </citation>
    <scope>NUCLEOTIDE SEQUENCE</scope>
    <source>
        <strain evidence="1">1719</strain>
    </source>
</reference>
<accession>A0A9D1W893</accession>
<dbReference type="EMBL" id="DXEZ01000150">
    <property type="protein sequence ID" value="HIX54455.1"/>
    <property type="molecule type" value="Genomic_DNA"/>
</dbReference>
<dbReference type="PANTHER" id="PTHR43224">
    <property type="entry name" value="AMIDINOTRANSFERASE"/>
    <property type="match status" value="1"/>
</dbReference>
<proteinExistence type="predicted"/>
<dbReference type="InterPro" id="IPR014541">
    <property type="entry name" value="Amdntrnsf_FN0238"/>
</dbReference>
<dbReference type="Proteomes" id="UP000824156">
    <property type="component" value="Unassembled WGS sequence"/>
</dbReference>
<dbReference type="NCBIfam" id="NF046062">
    <property type="entry name" value="citrull_CtlX"/>
    <property type="match status" value="1"/>
</dbReference>
<dbReference type="Gene3D" id="3.75.10.10">
    <property type="entry name" value="L-arginine/glycine Amidinotransferase, Chain A"/>
    <property type="match status" value="1"/>
</dbReference>
<comment type="caution">
    <text evidence="1">The sequence shown here is derived from an EMBL/GenBank/DDBJ whole genome shotgun (WGS) entry which is preliminary data.</text>
</comment>
<dbReference type="AlphaFoldDB" id="A0A9D1W893"/>
<evidence type="ECO:0000313" key="2">
    <source>
        <dbReference type="Proteomes" id="UP000824156"/>
    </source>
</evidence>
<name>A0A9D1W893_9SPHI</name>
<dbReference type="PANTHER" id="PTHR43224:SF1">
    <property type="entry name" value="AMIDINOTRANSFERASE"/>
    <property type="match status" value="1"/>
</dbReference>
<organism evidence="1 2">
    <name type="scientific">Candidatus Sphingobacterium stercoripullorum</name>
    <dbReference type="NCBI Taxonomy" id="2838759"/>
    <lineage>
        <taxon>Bacteria</taxon>
        <taxon>Pseudomonadati</taxon>
        <taxon>Bacteroidota</taxon>
        <taxon>Sphingobacteriia</taxon>
        <taxon>Sphingobacteriales</taxon>
        <taxon>Sphingobacteriaceae</taxon>
        <taxon>Sphingobacterium</taxon>
    </lineage>
</organism>
<dbReference type="Pfam" id="PF19420">
    <property type="entry name" value="DDAH_eukar"/>
    <property type="match status" value="1"/>
</dbReference>